<dbReference type="InterPro" id="IPR006342">
    <property type="entry name" value="FkbM_mtfrase"/>
</dbReference>
<evidence type="ECO:0000313" key="4">
    <source>
        <dbReference type="Proteomes" id="UP001642484"/>
    </source>
</evidence>
<gene>
    <name evidence="3" type="ORF">CCMP2556_LOCUS6090</name>
</gene>
<proteinExistence type="predicted"/>
<dbReference type="PANTHER" id="PTHR34009">
    <property type="entry name" value="PROTEIN STAR"/>
    <property type="match status" value="1"/>
</dbReference>
<dbReference type="Proteomes" id="UP001642484">
    <property type="component" value="Unassembled WGS sequence"/>
</dbReference>
<feature type="signal peptide" evidence="1">
    <location>
        <begin position="1"/>
        <end position="22"/>
    </location>
</feature>
<organism evidence="3 4">
    <name type="scientific">Durusdinium trenchii</name>
    <dbReference type="NCBI Taxonomy" id="1381693"/>
    <lineage>
        <taxon>Eukaryota</taxon>
        <taxon>Sar</taxon>
        <taxon>Alveolata</taxon>
        <taxon>Dinophyceae</taxon>
        <taxon>Suessiales</taxon>
        <taxon>Symbiodiniaceae</taxon>
        <taxon>Durusdinium</taxon>
    </lineage>
</organism>
<dbReference type="InterPro" id="IPR053202">
    <property type="entry name" value="EGF_Rcpt_Signaling_Reg"/>
</dbReference>
<sequence length="505" mass="57769">MTFQTGSMPWIVWISVFACTKADLTEKDFSIDWLGGWHSQYRQDHKIMSWLYSEEPADAWYSFSAGESTRQGVFVELGAGDGLDKSNSLAFEQKLGWTGLLIEPSSKLYQQLQQNRPNAKCVQACVAGRAGRKDFVEDGLNSGTTSRHMLSNHSTKSLMCESLSSLIDLHLAEHGSHIDYLSLDVEGSELEILRTFNFQKHQVDVISVDIDDILPETMYKRLSRLLRRNGYRFLDRIVADEIWVRQRGFYPDPSCSLRSVMLQTTPPFVPSISWGGVRSMLTQLLKAGGPDQLGPKGLLERNEVEELFTEWSTGDLTSWEEQCPVGMLSLGLAFSLMRDRQNEVPQTNPDLIRELRQQTIFYWNTRLVAMLDTIDFDDIRKQSEMAAEDFRFRLPLGRSWHLSSFEEILESGWPLFGLLALCSKRMAMIPQLFEHLNFDRFEEVRPISMPRIRCQLSVSSQISLDQKAPWDAPGKRNLRKHCCSIPTRVTCLAQLQATFIIFDVN</sequence>
<protein>
    <recommendedName>
        <fullName evidence="2">Methyltransferase FkbM domain-containing protein</fullName>
    </recommendedName>
</protein>
<keyword evidence="4" id="KW-1185">Reference proteome</keyword>
<dbReference type="EMBL" id="CAXAMN010002630">
    <property type="protein sequence ID" value="CAK9000500.1"/>
    <property type="molecule type" value="Genomic_DNA"/>
</dbReference>
<feature type="chain" id="PRO_5046143022" description="Methyltransferase FkbM domain-containing protein" evidence="1">
    <location>
        <begin position="23"/>
        <end position="505"/>
    </location>
</feature>
<name>A0ABP0ID32_9DINO</name>
<dbReference type="Gene3D" id="3.40.50.150">
    <property type="entry name" value="Vaccinia Virus protein VP39"/>
    <property type="match status" value="1"/>
</dbReference>
<dbReference type="InterPro" id="IPR029063">
    <property type="entry name" value="SAM-dependent_MTases_sf"/>
</dbReference>
<dbReference type="SUPFAM" id="SSF53335">
    <property type="entry name" value="S-adenosyl-L-methionine-dependent methyltransferases"/>
    <property type="match status" value="1"/>
</dbReference>
<evidence type="ECO:0000313" key="3">
    <source>
        <dbReference type="EMBL" id="CAK9000500.1"/>
    </source>
</evidence>
<comment type="caution">
    <text evidence="3">The sequence shown here is derived from an EMBL/GenBank/DDBJ whole genome shotgun (WGS) entry which is preliminary data.</text>
</comment>
<accession>A0ABP0ID32</accession>
<dbReference type="Pfam" id="PF05050">
    <property type="entry name" value="Methyltransf_21"/>
    <property type="match status" value="1"/>
</dbReference>
<evidence type="ECO:0000259" key="2">
    <source>
        <dbReference type="Pfam" id="PF05050"/>
    </source>
</evidence>
<feature type="domain" description="Methyltransferase FkbM" evidence="2">
    <location>
        <begin position="77"/>
        <end position="233"/>
    </location>
</feature>
<keyword evidence="1" id="KW-0732">Signal</keyword>
<evidence type="ECO:0000256" key="1">
    <source>
        <dbReference type="SAM" id="SignalP"/>
    </source>
</evidence>
<reference evidence="3 4" key="1">
    <citation type="submission" date="2024-02" db="EMBL/GenBank/DDBJ databases">
        <authorList>
            <person name="Chen Y."/>
            <person name="Shah S."/>
            <person name="Dougan E. K."/>
            <person name="Thang M."/>
            <person name="Chan C."/>
        </authorList>
    </citation>
    <scope>NUCLEOTIDE SEQUENCE [LARGE SCALE GENOMIC DNA]</scope>
</reference>
<dbReference type="PANTHER" id="PTHR34009:SF2">
    <property type="entry name" value="PROTEIN STAR"/>
    <property type="match status" value="1"/>
</dbReference>